<evidence type="ECO:0000313" key="3">
    <source>
        <dbReference type="EMBL" id="RZF58058.1"/>
    </source>
</evidence>
<dbReference type="InterPro" id="IPR032616">
    <property type="entry name" value="DUF4886"/>
</dbReference>
<dbReference type="GO" id="GO:0016788">
    <property type="term" value="F:hydrolase activity, acting on ester bonds"/>
    <property type="evidence" value="ECO:0007669"/>
    <property type="project" value="UniProtKB-ARBA"/>
</dbReference>
<feature type="chain" id="PRO_5020547617" evidence="1">
    <location>
        <begin position="21"/>
        <end position="287"/>
    </location>
</feature>
<dbReference type="AlphaFoldDB" id="A0A4V2DBI0"/>
<protein>
    <submittedName>
        <fullName evidence="3">DUF4886 domain-containing protein</fullName>
    </submittedName>
</protein>
<sequence length="287" mass="32658">MKKLYFFILLSISAVSITFAQSVKGDRNGDGIVKILAIGNSFSEDAIENYLYDLATSTDKKTIIANLYIGGAPLSLHLKNVNEDANKYRYRKTGLDGKKNTTQDVSISHTLSDENWDYISFQQASPLSGKYDVIMESLPELVNYVREKVNPETQFVYHQTWAYQHDSDHKGFANYNRDQLTMYKAIAEVSKKVSKLDKFKYIIPAGTAIQNARTSSMGDTFTRDGYHLQLDYGRFTAACTWYEKIFGEDVRKNSYKPEKVTELQSKIAKEAAHKAVKKPYKVSKVKM</sequence>
<comment type="caution">
    <text evidence="3">The sequence shown here is derived from an EMBL/GenBank/DDBJ whole genome shotgun (WGS) entry which is preliminary data.</text>
</comment>
<proteinExistence type="predicted"/>
<organism evidence="3 4">
    <name type="scientific">Sphingobacterium corticibacterium</name>
    <dbReference type="NCBI Taxonomy" id="2484746"/>
    <lineage>
        <taxon>Bacteria</taxon>
        <taxon>Pseudomonadati</taxon>
        <taxon>Bacteroidota</taxon>
        <taxon>Sphingobacteriia</taxon>
        <taxon>Sphingobacteriales</taxon>
        <taxon>Sphingobacteriaceae</taxon>
        <taxon>Sphingobacterium</taxon>
    </lineage>
</organism>
<evidence type="ECO:0000313" key="4">
    <source>
        <dbReference type="Proteomes" id="UP000292855"/>
    </source>
</evidence>
<reference evidence="3 4" key="1">
    <citation type="submission" date="2019-02" db="EMBL/GenBank/DDBJ databases">
        <authorList>
            <person name="Li Y."/>
        </authorList>
    </citation>
    <scope>NUCLEOTIDE SEQUENCE [LARGE SCALE GENOMIC DNA]</scope>
    <source>
        <strain evidence="3 4">30C10-4-7</strain>
    </source>
</reference>
<evidence type="ECO:0000256" key="1">
    <source>
        <dbReference type="SAM" id="SignalP"/>
    </source>
</evidence>
<keyword evidence="1" id="KW-0732">Signal</keyword>
<dbReference type="OrthoDB" id="265974at2"/>
<name>A0A4V2DBI0_9SPHI</name>
<dbReference type="Gene3D" id="3.40.50.1110">
    <property type="entry name" value="SGNH hydrolase"/>
    <property type="match status" value="1"/>
</dbReference>
<dbReference type="RefSeq" id="WP_130143162.1">
    <property type="nucleotide sequence ID" value="NZ_SGIT01000005.1"/>
</dbReference>
<evidence type="ECO:0000259" key="2">
    <source>
        <dbReference type="Pfam" id="PF16227"/>
    </source>
</evidence>
<keyword evidence="4" id="KW-1185">Reference proteome</keyword>
<feature type="domain" description="DUF4886" evidence="2">
    <location>
        <begin position="34"/>
        <end position="275"/>
    </location>
</feature>
<dbReference type="InterPro" id="IPR036514">
    <property type="entry name" value="SGNH_hydro_sf"/>
</dbReference>
<gene>
    <name evidence="3" type="ORF">EWE74_18525</name>
</gene>
<dbReference type="Proteomes" id="UP000292855">
    <property type="component" value="Unassembled WGS sequence"/>
</dbReference>
<dbReference type="EMBL" id="SGIT01000005">
    <property type="protein sequence ID" value="RZF58058.1"/>
    <property type="molecule type" value="Genomic_DNA"/>
</dbReference>
<feature type="signal peptide" evidence="1">
    <location>
        <begin position="1"/>
        <end position="20"/>
    </location>
</feature>
<accession>A0A4V2DBI0</accession>
<dbReference type="Pfam" id="PF16227">
    <property type="entry name" value="DUF4886"/>
    <property type="match status" value="1"/>
</dbReference>